<gene>
    <name evidence="3" type="ORF">ATY39_07730</name>
</gene>
<keyword evidence="4" id="KW-1185">Reference proteome</keyword>
<evidence type="ECO:0000313" key="4">
    <source>
        <dbReference type="Proteomes" id="UP000076021"/>
    </source>
</evidence>
<name>A0A143HCZ3_9BACL</name>
<feature type="compositionally biased region" description="Basic residues" evidence="1">
    <location>
        <begin position="146"/>
        <end position="158"/>
    </location>
</feature>
<evidence type="ECO:0000313" key="3">
    <source>
        <dbReference type="EMBL" id="AMW99365.1"/>
    </source>
</evidence>
<accession>A0A143HCZ3</accession>
<feature type="compositionally biased region" description="Basic residues" evidence="1">
    <location>
        <begin position="76"/>
        <end position="98"/>
    </location>
</feature>
<sequence>MKKILKIITACLVAFAMLFSTYHIQPQQQVKEHKKSTLITLNKQTAEAKGFFPFKPKPKPKPKKKKKTTAQLYSSAKKKGTKVKGRHTTYQKSKKLRSLPKEVKKNYSSRDFYKDGKLSIRRYYGKTGKADMDIHYTNHGNEKSHPKVPHRHNWHYKNGKLAPGDGY</sequence>
<dbReference type="STRING" id="241244.ATY39_07730"/>
<dbReference type="EMBL" id="CP014806">
    <property type="protein sequence ID" value="AMW99365.1"/>
    <property type="molecule type" value="Genomic_DNA"/>
</dbReference>
<feature type="signal peptide" evidence="2">
    <location>
        <begin position="1"/>
        <end position="24"/>
    </location>
</feature>
<protein>
    <submittedName>
        <fullName evidence="3">Uncharacterized protein</fullName>
    </submittedName>
</protein>
<reference evidence="3 4" key="1">
    <citation type="journal article" date="2016" name="Genome Announc.">
        <title>Whole-Genome Sequence of Rummeliibacillus stabekisii Strain PP9 Isolated from Antarctic Soil.</title>
        <authorList>
            <person name="da Mota F.F."/>
            <person name="Vollu R.E."/>
            <person name="Jurelevicius D."/>
            <person name="Seldin L."/>
        </authorList>
    </citation>
    <scope>NUCLEOTIDE SEQUENCE [LARGE SCALE GENOMIC DNA]</scope>
    <source>
        <strain evidence="3 4">PP9</strain>
    </source>
</reference>
<dbReference type="OrthoDB" id="1432909at2"/>
<feature type="region of interest" description="Disordered" evidence="1">
    <location>
        <begin position="50"/>
        <end position="102"/>
    </location>
</feature>
<dbReference type="KEGG" id="rst:ATY39_07730"/>
<evidence type="ECO:0000256" key="1">
    <source>
        <dbReference type="SAM" id="MobiDB-lite"/>
    </source>
</evidence>
<evidence type="ECO:0000256" key="2">
    <source>
        <dbReference type="SAM" id="SignalP"/>
    </source>
</evidence>
<dbReference type="AlphaFoldDB" id="A0A143HCZ3"/>
<reference evidence="4" key="2">
    <citation type="submission" date="2016-03" db="EMBL/GenBank/DDBJ databases">
        <authorList>
            <person name="Seldin L."/>
        </authorList>
    </citation>
    <scope>NUCLEOTIDE SEQUENCE [LARGE SCALE GENOMIC DNA]</scope>
    <source>
        <strain evidence="4">PP9</strain>
    </source>
</reference>
<organism evidence="3 4">
    <name type="scientific">Rummeliibacillus stabekisii</name>
    <dbReference type="NCBI Taxonomy" id="241244"/>
    <lineage>
        <taxon>Bacteria</taxon>
        <taxon>Bacillati</taxon>
        <taxon>Bacillota</taxon>
        <taxon>Bacilli</taxon>
        <taxon>Bacillales</taxon>
        <taxon>Caryophanaceae</taxon>
        <taxon>Rummeliibacillus</taxon>
    </lineage>
</organism>
<dbReference type="RefSeq" id="WP_066788138.1">
    <property type="nucleotide sequence ID" value="NZ_CP014806.1"/>
</dbReference>
<feature type="chain" id="PRO_5039265530" evidence="2">
    <location>
        <begin position="25"/>
        <end position="167"/>
    </location>
</feature>
<feature type="compositionally biased region" description="Basic residues" evidence="1">
    <location>
        <begin position="56"/>
        <end position="68"/>
    </location>
</feature>
<feature type="region of interest" description="Disordered" evidence="1">
    <location>
        <begin position="141"/>
        <end position="167"/>
    </location>
</feature>
<dbReference type="Proteomes" id="UP000076021">
    <property type="component" value="Chromosome"/>
</dbReference>
<proteinExistence type="predicted"/>
<keyword evidence="2" id="KW-0732">Signal</keyword>